<feature type="domain" description="Transketolase N-terminal" evidence="4">
    <location>
        <begin position="14"/>
        <end position="262"/>
    </location>
</feature>
<evidence type="ECO:0000313" key="6">
    <source>
        <dbReference type="Proteomes" id="UP000256329"/>
    </source>
</evidence>
<protein>
    <submittedName>
        <fullName evidence="5">Transketolase</fullName>
    </submittedName>
</protein>
<name>A0A3D8P3X8_9THEO</name>
<evidence type="ECO:0000259" key="4">
    <source>
        <dbReference type="Pfam" id="PF00456"/>
    </source>
</evidence>
<evidence type="ECO:0000256" key="2">
    <source>
        <dbReference type="ARBA" id="ARBA00007131"/>
    </source>
</evidence>
<dbReference type="AlphaFoldDB" id="A0A3D8P3X8"/>
<sequence length="273" mass="29830">MNREELIEQLKAKAKEIRRHIIRMTAAAGSGHPGGSLSATDIVTALYFAVLRLNPSNPSDPDRDRFILSKGHAAPLLYAALAERGFFPLAELLTLRKLGSRLQGHPDMRKLPGVEMSTGSLGQGLSVGVGMALAARLDNRSYRVYVLLGDGECQEGQVWEAAMAAAHYRLDNLIAFLDYNGLQIDGPVAEVMNLEPLAEKWRAFGWHVQEINGHDFGEILDAVARAQEVKGKPSMIIARTVKGKGVSFMENQVDWHGVAPKPEQAEVALAELE</sequence>
<gene>
    <name evidence="5" type="ORF">DXX99_08240</name>
</gene>
<dbReference type="Pfam" id="PF00456">
    <property type="entry name" value="Transketolase_N"/>
    <property type="match status" value="1"/>
</dbReference>
<dbReference type="Proteomes" id="UP000256329">
    <property type="component" value="Unassembled WGS sequence"/>
</dbReference>
<proteinExistence type="inferred from homology"/>
<dbReference type="InterPro" id="IPR005474">
    <property type="entry name" value="Transketolase_N"/>
</dbReference>
<dbReference type="InterPro" id="IPR029061">
    <property type="entry name" value="THDP-binding"/>
</dbReference>
<accession>A0A3D8P3X8</accession>
<dbReference type="EMBL" id="QSLN01000012">
    <property type="protein sequence ID" value="RDV82125.1"/>
    <property type="molecule type" value="Genomic_DNA"/>
</dbReference>
<keyword evidence="3" id="KW-0786">Thiamine pyrophosphate</keyword>
<dbReference type="PANTHER" id="PTHR47514:SF1">
    <property type="entry name" value="TRANSKETOLASE N-TERMINAL SECTION-RELATED"/>
    <property type="match status" value="1"/>
</dbReference>
<comment type="caution">
    <text evidence="5">The sequence shown here is derived from an EMBL/GenBank/DDBJ whole genome shotgun (WGS) entry which is preliminary data.</text>
</comment>
<dbReference type="PANTHER" id="PTHR47514">
    <property type="entry name" value="TRANSKETOLASE N-TERMINAL SECTION-RELATED"/>
    <property type="match status" value="1"/>
</dbReference>
<evidence type="ECO:0000313" key="5">
    <source>
        <dbReference type="EMBL" id="RDV82125.1"/>
    </source>
</evidence>
<dbReference type="OrthoDB" id="8732661at2"/>
<dbReference type="SUPFAM" id="SSF52518">
    <property type="entry name" value="Thiamin diphosphate-binding fold (THDP-binding)"/>
    <property type="match status" value="1"/>
</dbReference>
<dbReference type="Gene3D" id="3.40.50.970">
    <property type="match status" value="1"/>
</dbReference>
<evidence type="ECO:0000256" key="3">
    <source>
        <dbReference type="ARBA" id="ARBA00023052"/>
    </source>
</evidence>
<dbReference type="CDD" id="cd02012">
    <property type="entry name" value="TPP_TK"/>
    <property type="match status" value="1"/>
</dbReference>
<dbReference type="RefSeq" id="WP_115793018.1">
    <property type="nucleotide sequence ID" value="NZ_QSLN01000012.1"/>
</dbReference>
<reference evidence="5 6" key="1">
    <citation type="submission" date="2018-08" db="EMBL/GenBank/DDBJ databases">
        <title>Form III RuBisCO-mediated autotrophy in Thermodesulfobium bacteria.</title>
        <authorList>
            <person name="Toshchakov S.V."/>
            <person name="Kublanov I.V."/>
            <person name="Frolov E."/>
            <person name="Bonch-Osmolovskaya E.A."/>
            <person name="Tourova T.P."/>
            <person name="Chernych N.A."/>
            <person name="Lebedinsky A.V."/>
        </authorList>
    </citation>
    <scope>NUCLEOTIDE SEQUENCE [LARGE SCALE GENOMIC DNA]</scope>
    <source>
        <strain evidence="5 6">SR</strain>
    </source>
</reference>
<comment type="cofactor">
    <cofactor evidence="1">
        <name>thiamine diphosphate</name>
        <dbReference type="ChEBI" id="CHEBI:58937"/>
    </cofactor>
</comment>
<evidence type="ECO:0000256" key="1">
    <source>
        <dbReference type="ARBA" id="ARBA00001964"/>
    </source>
</evidence>
<keyword evidence="6" id="KW-1185">Reference proteome</keyword>
<comment type="similarity">
    <text evidence="2">Belongs to the transketolase family.</text>
</comment>
<organism evidence="5 6">
    <name type="scientific">Ammonifex thiophilus</name>
    <dbReference type="NCBI Taxonomy" id="444093"/>
    <lineage>
        <taxon>Bacteria</taxon>
        <taxon>Bacillati</taxon>
        <taxon>Bacillota</taxon>
        <taxon>Clostridia</taxon>
        <taxon>Thermoanaerobacterales</taxon>
        <taxon>Thermoanaerobacteraceae</taxon>
        <taxon>Ammonifex</taxon>
    </lineage>
</organism>